<reference evidence="1" key="1">
    <citation type="submission" date="2021-05" db="EMBL/GenBank/DDBJ databases">
        <authorList>
            <person name="Pan Q."/>
            <person name="Jouanno E."/>
            <person name="Zahm M."/>
            <person name="Klopp C."/>
            <person name="Cabau C."/>
            <person name="Louis A."/>
            <person name="Berthelot C."/>
            <person name="Parey E."/>
            <person name="Roest Crollius H."/>
            <person name="Montfort J."/>
            <person name="Robinson-Rechavi M."/>
            <person name="Bouchez O."/>
            <person name="Lampietro C."/>
            <person name="Lopez Roques C."/>
            <person name="Donnadieu C."/>
            <person name="Postlethwait J."/>
            <person name="Bobe J."/>
            <person name="Dillon D."/>
            <person name="Chandos A."/>
            <person name="von Hippel F."/>
            <person name="Guiguen Y."/>
        </authorList>
    </citation>
    <scope>NUCLEOTIDE SEQUENCE</scope>
    <source>
        <strain evidence="1">YG-Jan2019</strain>
    </source>
</reference>
<dbReference type="EMBL" id="CM055761">
    <property type="protein sequence ID" value="KAJ7986662.1"/>
    <property type="molecule type" value="Genomic_DNA"/>
</dbReference>
<gene>
    <name evidence="1" type="ORF">DPEC_G00342210</name>
</gene>
<sequence length="932" mass="101847">MDVCLRLQQTHAARTSSSWIHLVLLYSIVTMWSAVEGWSYHYSNHTMNWDAARTWCTEHYTDMVAIQNREEIDHLNSFLPKKQKYYWIGIRKVANVWTWVGTKKNLTSEAENWARGEPNNVGNNEDCVEMYIQRDVDAGKWNDESCKKQKMALCYRTSCQNEPCHHGECRETINSHTCECFPGFYGDKCEHAVSCPSLQSPQDGAITCAEGFTYGRNCTFSCSEGYRLQGASKMTCTSAAEWSDKIPQCKAIQCLEPEKRVNLLMECSHSPNALWLNSTCTFSCAAGFHLQGASNTKCTEMGQWSTDMPNCTAIQCPSPGVLQGGQVRCEDLSHSWGSICTFSCDEGFNHQGDSSMMCSGSGEWSTDIPTCAAIQCPSPGVLQGGQVRCEDLSNSWGSICTFSCDEGFNHQGDSSMRCSGSGEWSTDIPTCAAVSCPSLQSPQDGAITCAEGFTYGRSCSFSCSEGYRLLGASKVTCTSAAEWSDKIPHCKAIQCLEPEKRVNLLMECSHSPNALWLNSTCTFSCAAGFHLQGASNTKCTEMGQWSTDMPNCTAIQCPSPGVLQGGQLSSAHLLEFYKEARSDVRTSPIPGVQSAPSAVMRASTTRGLKHEMFWIRGVEHRYPNLCSCPSLQSPQDGAITCAEGFTYGRSCSFSCSEGYRLLGASKVTCTSAAEWSDKIPHCKAIQCLEPEKRVNLLMECSHSPNALWLNSTCTFSCAAGFHLQGASNTKCTEMGQWSTDMPNCTAIQCPSPGVLQGGQVRCEDLSHSWGSICTFSCDEGFNHQGDSSMMCSGSGEWSTDIPTCAVVRCPVFLAPVNGQMSCFHKSLENAYGTECSFVCDRDYVLHGHEVIICDRYGNWTGEVPGCQASSEALLSPTTTGLAAAGAASLPGISLAAWLLKRLRQKAKKFDVNTVSDMEETPETYRSSIDSLI</sequence>
<comment type="caution">
    <text evidence="1">The sequence shown here is derived from an EMBL/GenBank/DDBJ whole genome shotgun (WGS) entry which is preliminary data.</text>
</comment>
<protein>
    <submittedName>
        <fullName evidence="1">Uncharacterized protein</fullName>
    </submittedName>
</protein>
<keyword evidence="2" id="KW-1185">Reference proteome</keyword>
<proteinExistence type="predicted"/>
<dbReference type="Proteomes" id="UP001157502">
    <property type="component" value="Chromosome 34"/>
</dbReference>
<accession>A0ACC2F5N7</accession>
<evidence type="ECO:0000313" key="2">
    <source>
        <dbReference type="Proteomes" id="UP001157502"/>
    </source>
</evidence>
<evidence type="ECO:0000313" key="1">
    <source>
        <dbReference type="EMBL" id="KAJ7986662.1"/>
    </source>
</evidence>
<name>A0ACC2F5N7_DALPE</name>
<organism evidence="1 2">
    <name type="scientific">Dallia pectoralis</name>
    <name type="common">Alaska blackfish</name>
    <dbReference type="NCBI Taxonomy" id="75939"/>
    <lineage>
        <taxon>Eukaryota</taxon>
        <taxon>Metazoa</taxon>
        <taxon>Chordata</taxon>
        <taxon>Craniata</taxon>
        <taxon>Vertebrata</taxon>
        <taxon>Euteleostomi</taxon>
        <taxon>Actinopterygii</taxon>
        <taxon>Neopterygii</taxon>
        <taxon>Teleostei</taxon>
        <taxon>Protacanthopterygii</taxon>
        <taxon>Esociformes</taxon>
        <taxon>Umbridae</taxon>
        <taxon>Dallia</taxon>
    </lineage>
</organism>